<dbReference type="GO" id="GO:0003676">
    <property type="term" value="F:nucleic acid binding"/>
    <property type="evidence" value="ECO:0007669"/>
    <property type="project" value="InterPro"/>
</dbReference>
<organism evidence="2 3">
    <name type="scientific">Cotesia congregata</name>
    <name type="common">Parasitoid wasp</name>
    <name type="synonym">Apanteles congregatus</name>
    <dbReference type="NCBI Taxonomy" id="51543"/>
    <lineage>
        <taxon>Eukaryota</taxon>
        <taxon>Metazoa</taxon>
        <taxon>Ecdysozoa</taxon>
        <taxon>Arthropoda</taxon>
        <taxon>Hexapoda</taxon>
        <taxon>Insecta</taxon>
        <taxon>Pterygota</taxon>
        <taxon>Neoptera</taxon>
        <taxon>Endopterygota</taxon>
        <taxon>Hymenoptera</taxon>
        <taxon>Apocrita</taxon>
        <taxon>Ichneumonoidea</taxon>
        <taxon>Braconidae</taxon>
        <taxon>Microgastrinae</taxon>
        <taxon>Cotesia</taxon>
    </lineage>
</organism>
<evidence type="ECO:0008006" key="4">
    <source>
        <dbReference type="Google" id="ProtNLM"/>
    </source>
</evidence>
<dbReference type="SUPFAM" id="SSF53098">
    <property type="entry name" value="Ribonuclease H-like"/>
    <property type="match status" value="1"/>
</dbReference>
<dbReference type="OrthoDB" id="7490849at2759"/>
<sequence>MEDGASNDLLIPEDLPMTPKTTKFQTSPSLPKNSEIPTAPNQEKTMLPPLTPMQQKSLVSISKNQTAMETKERTKALKRTHSLTTKTEKAIEIDSDRESENSYAASELEDNILNIDSQEPRVVKKKIKTDDRTDDQVWQDLENEFKEEQNFPMTIIQFKNLKDSAKGKHDVTEIVAEAFKESRRTSWENFVSSINPNTPIDTMWKKIKAISGKNNHKLEIKKFLPQPLRIRANKYLMEFSLPQTDWTPRNVMALPPWEELILPINLDLAENTRKTTSTIIYQNLFLELKEKYSGYRGYYTDSSCVDGRSSCAIINDNDPVTIRLEDYCSIFTCEATAILKTLHIINSPNKINKFVIFSDSLSTLTAFMKAVLIWCYLKS</sequence>
<accession>A0A8J2HQJ4</accession>
<reference evidence="2" key="1">
    <citation type="submission" date="2021-04" db="EMBL/GenBank/DDBJ databases">
        <authorList>
            <person name="Chebbi M.A.C M."/>
        </authorList>
    </citation>
    <scope>NUCLEOTIDE SEQUENCE</scope>
</reference>
<comment type="caution">
    <text evidence="2">The sequence shown here is derived from an EMBL/GenBank/DDBJ whole genome shotgun (WGS) entry which is preliminary data.</text>
</comment>
<feature type="compositionally biased region" description="Polar residues" evidence="1">
    <location>
        <begin position="19"/>
        <end position="44"/>
    </location>
</feature>
<name>A0A8J2HQJ4_COTCN</name>
<dbReference type="InterPro" id="IPR012337">
    <property type="entry name" value="RNaseH-like_sf"/>
</dbReference>
<evidence type="ECO:0000313" key="2">
    <source>
        <dbReference type="EMBL" id="CAG5109351.1"/>
    </source>
</evidence>
<feature type="region of interest" description="Disordered" evidence="1">
    <location>
        <begin position="1"/>
        <end position="62"/>
    </location>
</feature>
<dbReference type="Gene3D" id="3.30.420.10">
    <property type="entry name" value="Ribonuclease H-like superfamily/Ribonuclease H"/>
    <property type="match status" value="1"/>
</dbReference>
<dbReference type="Proteomes" id="UP000786811">
    <property type="component" value="Unassembled WGS sequence"/>
</dbReference>
<dbReference type="InterPro" id="IPR036397">
    <property type="entry name" value="RNaseH_sf"/>
</dbReference>
<proteinExistence type="predicted"/>
<dbReference type="EMBL" id="CAJNRD030001124">
    <property type="protein sequence ID" value="CAG5109351.1"/>
    <property type="molecule type" value="Genomic_DNA"/>
</dbReference>
<protein>
    <recommendedName>
        <fullName evidence="4">RNase H type-1 domain-containing protein</fullName>
    </recommendedName>
</protein>
<evidence type="ECO:0000256" key="1">
    <source>
        <dbReference type="SAM" id="MobiDB-lite"/>
    </source>
</evidence>
<gene>
    <name evidence="2" type="ORF">HICCMSTLAB_LOCUS13987</name>
</gene>
<dbReference type="AlphaFoldDB" id="A0A8J2HQJ4"/>
<evidence type="ECO:0000313" key="3">
    <source>
        <dbReference type="Proteomes" id="UP000786811"/>
    </source>
</evidence>
<keyword evidence="3" id="KW-1185">Reference proteome</keyword>
<feature type="compositionally biased region" description="Polar residues" evidence="1">
    <location>
        <begin position="52"/>
        <end position="62"/>
    </location>
</feature>